<dbReference type="RefSeq" id="WP_187723871.1">
    <property type="nucleotide sequence ID" value="NZ_CP060783.1"/>
</dbReference>
<evidence type="ECO:0000313" key="2">
    <source>
        <dbReference type="Proteomes" id="UP000516028"/>
    </source>
</evidence>
<dbReference type="CDD" id="cd02440">
    <property type="entry name" value="AdoMet_MTases"/>
    <property type="match status" value="1"/>
</dbReference>
<dbReference type="PANTHER" id="PTHR20974">
    <property type="entry name" value="UPF0585 PROTEIN CG18661"/>
    <property type="match status" value="1"/>
</dbReference>
<dbReference type="AlphaFoldDB" id="A0A7H0GJ07"/>
<dbReference type="SUPFAM" id="SSF53335">
    <property type="entry name" value="S-adenosyl-L-methionine-dependent methyltransferases"/>
    <property type="match status" value="1"/>
</dbReference>
<gene>
    <name evidence="1" type="ORF">H9K75_20230</name>
</gene>
<dbReference type="Proteomes" id="UP000516028">
    <property type="component" value="Chromosome"/>
</dbReference>
<proteinExistence type="predicted"/>
<dbReference type="InterPro" id="IPR029063">
    <property type="entry name" value="SAM-dependent_MTases_sf"/>
</dbReference>
<accession>A0A7H0GJ07</accession>
<sequence>MSNHLPFSQACENNREPILAVLQSTFAQSSHVLEIGSGTGQHGVYFAPRLPHLVWQTSDLAHNHAGILAWHAAQPAANLRAPFVLDLNRGDWPDGDHFDAVFTSNTAHIVSWPLVQRMFALVGQHLPDGGRFAIYGPFNYGGSFTSESNRAFDASLRQRDPRSGIRHFEDIVALARSQSLSLLQDHAMPANNRLLVFGKALT</sequence>
<dbReference type="EMBL" id="CP060783">
    <property type="protein sequence ID" value="QNP48273.1"/>
    <property type="molecule type" value="Genomic_DNA"/>
</dbReference>
<dbReference type="Gene3D" id="3.40.50.150">
    <property type="entry name" value="Vaccinia Virus protein VP39"/>
    <property type="match status" value="1"/>
</dbReference>
<evidence type="ECO:0000313" key="1">
    <source>
        <dbReference type="EMBL" id="QNP48273.1"/>
    </source>
</evidence>
<dbReference type="Pfam" id="PF06080">
    <property type="entry name" value="DUF938"/>
    <property type="match status" value="1"/>
</dbReference>
<dbReference type="InterPro" id="IPR010342">
    <property type="entry name" value="DUF938"/>
</dbReference>
<protein>
    <submittedName>
        <fullName evidence="1">DUF938 domain-containing protein</fullName>
    </submittedName>
</protein>
<dbReference type="KEGG" id="daer:H9K75_20230"/>
<organism evidence="1 2">
    <name type="scientific">Diaphorobacter aerolatus</name>
    <dbReference type="NCBI Taxonomy" id="1288495"/>
    <lineage>
        <taxon>Bacteria</taxon>
        <taxon>Pseudomonadati</taxon>
        <taxon>Pseudomonadota</taxon>
        <taxon>Betaproteobacteria</taxon>
        <taxon>Burkholderiales</taxon>
        <taxon>Comamonadaceae</taxon>
        <taxon>Diaphorobacter</taxon>
    </lineage>
</organism>
<name>A0A7H0GJ07_9BURK</name>
<reference evidence="1 2" key="1">
    <citation type="submission" date="2020-08" db="EMBL/GenBank/DDBJ databases">
        <title>Genome sequence of Diaphorobacter aerolatus KACC 16536T.</title>
        <authorList>
            <person name="Hyun D.-W."/>
            <person name="Bae J.-W."/>
        </authorList>
    </citation>
    <scope>NUCLEOTIDE SEQUENCE [LARGE SCALE GENOMIC DNA]</scope>
    <source>
        <strain evidence="1 2">KACC 16536</strain>
    </source>
</reference>
<dbReference type="PANTHER" id="PTHR20974:SF0">
    <property type="entry name" value="UPF0585 PROTEIN CG18661"/>
    <property type="match status" value="1"/>
</dbReference>
<keyword evidence="2" id="KW-1185">Reference proteome</keyword>